<evidence type="ECO:0000313" key="2">
    <source>
        <dbReference type="EMBL" id="KTD34878.1"/>
    </source>
</evidence>
<reference evidence="2 4" key="1">
    <citation type="submission" date="2015-11" db="EMBL/GenBank/DDBJ databases">
        <title>Genomic analysis of 38 Legionella species identifies large and diverse effector repertoires.</title>
        <authorList>
            <person name="Burstein D."/>
            <person name="Amaro F."/>
            <person name="Zusman T."/>
            <person name="Lifshitz Z."/>
            <person name="Cohen O."/>
            <person name="Gilbert J.A."/>
            <person name="Pupko T."/>
            <person name="Shuman H.A."/>
            <person name="Segal G."/>
        </authorList>
    </citation>
    <scope>NUCLEOTIDE SEQUENCE [LARGE SCALE GENOMIC DNA]</scope>
    <source>
        <strain evidence="2 4">ATCC 43877</strain>
    </source>
</reference>
<dbReference type="AlphaFoldDB" id="A0A378K0N1"/>
<name>A0A378K0N1_9GAMM</name>
<dbReference type="STRING" id="39962.Lmor_1411"/>
<keyword evidence="1" id="KW-0472">Membrane</keyword>
<dbReference type="Proteomes" id="UP000054985">
    <property type="component" value="Unassembled WGS sequence"/>
</dbReference>
<keyword evidence="1" id="KW-1133">Transmembrane helix</keyword>
<evidence type="ECO:0000313" key="5">
    <source>
        <dbReference type="Proteomes" id="UP000254040"/>
    </source>
</evidence>
<protein>
    <submittedName>
        <fullName evidence="3">Uncharacterized protein</fullName>
    </submittedName>
</protein>
<keyword evidence="4" id="KW-1185">Reference proteome</keyword>
<sequence>MLITKKLNNHQHQLHIHNAYLKNVINQYGVYVAVLLSPTVFLAIKYRKSGRFLSMFLNALAITAPRVLVKNSGKENTVPLILFQTLLSAGFTFLMNKIKR</sequence>
<feature type="transmembrane region" description="Helical" evidence="1">
    <location>
        <begin position="28"/>
        <end position="44"/>
    </location>
</feature>
<organism evidence="3 5">
    <name type="scientific">Legionella moravica</name>
    <dbReference type="NCBI Taxonomy" id="39962"/>
    <lineage>
        <taxon>Bacteria</taxon>
        <taxon>Pseudomonadati</taxon>
        <taxon>Pseudomonadota</taxon>
        <taxon>Gammaproteobacteria</taxon>
        <taxon>Legionellales</taxon>
        <taxon>Legionellaceae</taxon>
        <taxon>Legionella</taxon>
    </lineage>
</organism>
<proteinExistence type="predicted"/>
<dbReference type="Proteomes" id="UP000254040">
    <property type="component" value="Unassembled WGS sequence"/>
</dbReference>
<dbReference type="OrthoDB" id="9914242at2"/>
<evidence type="ECO:0000256" key="1">
    <source>
        <dbReference type="SAM" id="Phobius"/>
    </source>
</evidence>
<keyword evidence="1" id="KW-0812">Transmembrane</keyword>
<dbReference type="EMBL" id="LNYN01000019">
    <property type="protein sequence ID" value="KTD34878.1"/>
    <property type="molecule type" value="Genomic_DNA"/>
</dbReference>
<accession>A0A378K0N1</accession>
<evidence type="ECO:0000313" key="3">
    <source>
        <dbReference type="EMBL" id="STX63877.1"/>
    </source>
</evidence>
<reference evidence="3 5" key="2">
    <citation type="submission" date="2018-06" db="EMBL/GenBank/DDBJ databases">
        <authorList>
            <consortium name="Pathogen Informatics"/>
            <person name="Doyle S."/>
        </authorList>
    </citation>
    <scope>NUCLEOTIDE SEQUENCE [LARGE SCALE GENOMIC DNA]</scope>
    <source>
        <strain evidence="3 5">NCTC12239</strain>
    </source>
</reference>
<gene>
    <name evidence="2" type="ORF">Lmor_1411</name>
    <name evidence="3" type="ORF">NCTC12239_02830</name>
</gene>
<evidence type="ECO:0000313" key="4">
    <source>
        <dbReference type="Proteomes" id="UP000054985"/>
    </source>
</evidence>
<dbReference type="EMBL" id="UGOG01000001">
    <property type="protein sequence ID" value="STX63877.1"/>
    <property type="molecule type" value="Genomic_DNA"/>
</dbReference>